<dbReference type="Proteomes" id="UP000654075">
    <property type="component" value="Unassembled WGS sequence"/>
</dbReference>
<dbReference type="OrthoDB" id="191686at2759"/>
<evidence type="ECO:0000313" key="6">
    <source>
        <dbReference type="Proteomes" id="UP000654075"/>
    </source>
</evidence>
<dbReference type="SMART" id="SM00054">
    <property type="entry name" value="EFh"/>
    <property type="match status" value="2"/>
</dbReference>
<accession>A0A813FYY3</accession>
<dbReference type="AlphaFoldDB" id="A0A813FYY3"/>
<reference evidence="5" key="1">
    <citation type="submission" date="2021-02" db="EMBL/GenBank/DDBJ databases">
        <authorList>
            <person name="Dougan E. K."/>
            <person name="Rhodes N."/>
            <person name="Thang M."/>
            <person name="Chan C."/>
        </authorList>
    </citation>
    <scope>NUCLEOTIDE SEQUENCE</scope>
</reference>
<evidence type="ECO:0000256" key="3">
    <source>
        <dbReference type="ARBA" id="ARBA00022837"/>
    </source>
</evidence>
<sequence length="527" mass="58379">MGEPSRPRWLPTEGPGNMNVLPNEWGMTLSQWAAFTMACRMCEDKWKELENDTTGKEPGKLHVNLYQITKAFVKPWTRNLGNSVALLMNNAKPLKTELMVSHCWGEDIIEAMVAVLSKASISGMSFKTVLWFCAYAQYQPGDEEGDCGPGVAPQLALDPFCAVIGSNPRFGMMVVHTSTAELYGRLWCVYEVNASEDSKVMCFGAMSMSYFQEYMTRQLRNKESSEEICKCMSEEAKCWSKDDEIMIKAKIEKSIGYEALNMKILDFRVGACEAQANALRPLVDFCEEQFTRMWPGVETMSDKEKEEAMNSFILDMLLAGGIVPTVRAAGHFVGFHLLVTVAGDHADAAFLAHIMRMLRGESQVSHQGKCMITGMCCNDEEGNDMGVLPGFDPKKRKPDSFLERLMEDDELLSSCLKDLSYFQHPLGWLELGAGMNVAAAIASNIGLTQESKNDNLEEVKDLFKRFDADGDGAISADELAKVLQATCGGGLSQHDCDFMLNAADKNQDGKINVGEFIDWLAGSNVSK</sequence>
<dbReference type="InterPro" id="IPR011992">
    <property type="entry name" value="EF-hand-dom_pair"/>
</dbReference>
<keyword evidence="3" id="KW-0106">Calcium</keyword>
<dbReference type="PROSITE" id="PS00018">
    <property type="entry name" value="EF_HAND_1"/>
    <property type="match status" value="2"/>
</dbReference>
<evidence type="ECO:0000256" key="2">
    <source>
        <dbReference type="ARBA" id="ARBA00022737"/>
    </source>
</evidence>
<dbReference type="CDD" id="cd00051">
    <property type="entry name" value="EFh"/>
    <property type="match status" value="1"/>
</dbReference>
<keyword evidence="6" id="KW-1185">Reference proteome</keyword>
<gene>
    <name evidence="5" type="ORF">PGLA1383_LOCUS35018</name>
</gene>
<dbReference type="Gene3D" id="1.10.238.10">
    <property type="entry name" value="EF-hand"/>
    <property type="match status" value="1"/>
</dbReference>
<dbReference type="InterPro" id="IPR018247">
    <property type="entry name" value="EF_Hand_1_Ca_BS"/>
</dbReference>
<dbReference type="Pfam" id="PF13499">
    <property type="entry name" value="EF-hand_7"/>
    <property type="match status" value="1"/>
</dbReference>
<comment type="caution">
    <text evidence="5">The sequence shown here is derived from an EMBL/GenBank/DDBJ whole genome shotgun (WGS) entry which is preliminary data.</text>
</comment>
<keyword evidence="1" id="KW-0479">Metal-binding</keyword>
<protein>
    <recommendedName>
        <fullName evidence="4">EF-hand domain-containing protein</fullName>
    </recommendedName>
</protein>
<dbReference type="EMBL" id="CAJNNV010026136">
    <property type="protein sequence ID" value="CAE8617360.1"/>
    <property type="molecule type" value="Genomic_DNA"/>
</dbReference>
<keyword evidence="2" id="KW-0677">Repeat</keyword>
<dbReference type="GO" id="GO:0005509">
    <property type="term" value="F:calcium ion binding"/>
    <property type="evidence" value="ECO:0007669"/>
    <property type="project" value="InterPro"/>
</dbReference>
<feature type="domain" description="EF-hand" evidence="4">
    <location>
        <begin position="491"/>
        <end position="526"/>
    </location>
</feature>
<evidence type="ECO:0000256" key="1">
    <source>
        <dbReference type="ARBA" id="ARBA00022723"/>
    </source>
</evidence>
<dbReference type="InterPro" id="IPR039647">
    <property type="entry name" value="EF_hand_pair_protein_CML-like"/>
</dbReference>
<proteinExistence type="predicted"/>
<dbReference type="PROSITE" id="PS50222">
    <property type="entry name" value="EF_HAND_2"/>
    <property type="match status" value="2"/>
</dbReference>
<evidence type="ECO:0000313" key="5">
    <source>
        <dbReference type="EMBL" id="CAE8617360.1"/>
    </source>
</evidence>
<name>A0A813FYY3_POLGL</name>
<organism evidence="5 6">
    <name type="scientific">Polarella glacialis</name>
    <name type="common">Dinoflagellate</name>
    <dbReference type="NCBI Taxonomy" id="89957"/>
    <lineage>
        <taxon>Eukaryota</taxon>
        <taxon>Sar</taxon>
        <taxon>Alveolata</taxon>
        <taxon>Dinophyceae</taxon>
        <taxon>Suessiales</taxon>
        <taxon>Suessiaceae</taxon>
        <taxon>Polarella</taxon>
    </lineage>
</organism>
<dbReference type="PANTHER" id="PTHR10891">
    <property type="entry name" value="EF-HAND CALCIUM-BINDING DOMAIN CONTAINING PROTEIN"/>
    <property type="match status" value="1"/>
</dbReference>
<feature type="domain" description="EF-hand" evidence="4">
    <location>
        <begin position="454"/>
        <end position="489"/>
    </location>
</feature>
<dbReference type="InterPro" id="IPR002048">
    <property type="entry name" value="EF_hand_dom"/>
</dbReference>
<dbReference type="SUPFAM" id="SSF47473">
    <property type="entry name" value="EF-hand"/>
    <property type="match status" value="1"/>
</dbReference>
<evidence type="ECO:0000259" key="4">
    <source>
        <dbReference type="PROSITE" id="PS50222"/>
    </source>
</evidence>